<accession>R7ZDX4</accession>
<dbReference type="Proteomes" id="UP000013911">
    <property type="component" value="Unassembled WGS sequence"/>
</dbReference>
<evidence type="ECO:0000313" key="2">
    <source>
        <dbReference type="Proteomes" id="UP000013911"/>
    </source>
</evidence>
<dbReference type="EMBL" id="AQPX01000018">
    <property type="protein sequence ID" value="EON72214.1"/>
    <property type="molecule type" value="Genomic_DNA"/>
</dbReference>
<comment type="caution">
    <text evidence="1">The sequence shown here is derived from an EMBL/GenBank/DDBJ whole genome shotgun (WGS) entry which is preliminary data.</text>
</comment>
<protein>
    <submittedName>
        <fullName evidence="1">Uncharacterized protein</fullName>
    </submittedName>
</protein>
<dbReference type="RefSeq" id="WP_010859260.1">
    <property type="nucleotide sequence ID" value="NZ_KB933398.1"/>
</dbReference>
<dbReference type="HOGENOM" id="CLU_1711036_0_0_9"/>
<organism evidence="1 2">
    <name type="scientific">Lysinibacillus sphaericus OT4b.31</name>
    <dbReference type="NCBI Taxonomy" id="1285586"/>
    <lineage>
        <taxon>Bacteria</taxon>
        <taxon>Bacillati</taxon>
        <taxon>Bacillota</taxon>
        <taxon>Bacilli</taxon>
        <taxon>Bacillales</taxon>
        <taxon>Bacillaceae</taxon>
        <taxon>Lysinibacillus</taxon>
    </lineage>
</organism>
<reference evidence="1 2" key="1">
    <citation type="submission" date="2013-04" db="EMBL/GenBank/DDBJ databases">
        <title>Draft genome of the heavy metal tolerant bacterium Lysinibacillus sphaericus strain OT4b.31.</title>
        <authorList>
            <person name="Pena-Montenegro T.D."/>
            <person name="Dussan J."/>
        </authorList>
    </citation>
    <scope>NUCLEOTIDE SEQUENCE [LARGE SCALE GENOMIC DNA]</scope>
    <source>
        <strain evidence="1 2">OT4b.31</strain>
    </source>
</reference>
<name>R7ZDX4_LYSSH</name>
<sequence>MHYLMNRGAYRYSNFSEQTTGNINKSNSKVIQEALKNANKGSKLSSEQIEVFKNASRNKSLAPFLKGMGPLRMHNMRELQDTINNAKKTNTALDGNKSLKLSSNQIKMLKSASGSGLLAPFSKGTEFLGSFNSQESVTNHKLMTTLKAYKKSV</sequence>
<gene>
    <name evidence="1" type="ORF">H131_11573</name>
</gene>
<dbReference type="AlphaFoldDB" id="R7ZDX4"/>
<proteinExistence type="predicted"/>
<dbReference type="eggNOG" id="ENOG5031VU5">
    <property type="taxonomic scope" value="Bacteria"/>
</dbReference>
<evidence type="ECO:0000313" key="1">
    <source>
        <dbReference type="EMBL" id="EON72214.1"/>
    </source>
</evidence>
<dbReference type="PATRIC" id="fig|1285586.5.peg.2351"/>